<dbReference type="PROSITE" id="PS50005">
    <property type="entry name" value="TPR"/>
    <property type="match status" value="1"/>
</dbReference>
<feature type="transmembrane region" description="Helical" evidence="3">
    <location>
        <begin position="453"/>
        <end position="482"/>
    </location>
</feature>
<keyword evidence="3" id="KW-1133">Transmembrane helix</keyword>
<feature type="transmembrane region" description="Helical" evidence="3">
    <location>
        <begin position="229"/>
        <end position="253"/>
    </location>
</feature>
<feature type="region of interest" description="Disordered" evidence="2">
    <location>
        <begin position="853"/>
        <end position="943"/>
    </location>
</feature>
<feature type="transmembrane region" description="Helical" evidence="3">
    <location>
        <begin position="1755"/>
        <end position="1774"/>
    </location>
</feature>
<feature type="transmembrane region" description="Helical" evidence="3">
    <location>
        <begin position="527"/>
        <end position="551"/>
    </location>
</feature>
<feature type="transmembrane region" description="Helical" evidence="3">
    <location>
        <begin position="172"/>
        <end position="198"/>
    </location>
</feature>
<evidence type="ECO:0000256" key="3">
    <source>
        <dbReference type="SAM" id="Phobius"/>
    </source>
</evidence>
<protein>
    <submittedName>
        <fullName evidence="4">Zcchc10 protein</fullName>
    </submittedName>
</protein>
<name>A0AAV7YHD4_9EUKA</name>
<feature type="compositionally biased region" description="Pro residues" evidence="2">
    <location>
        <begin position="934"/>
        <end position="943"/>
    </location>
</feature>
<feature type="transmembrane region" description="Helical" evidence="3">
    <location>
        <begin position="411"/>
        <end position="432"/>
    </location>
</feature>
<evidence type="ECO:0000313" key="4">
    <source>
        <dbReference type="EMBL" id="KAJ3427450.1"/>
    </source>
</evidence>
<feature type="transmembrane region" description="Helical" evidence="3">
    <location>
        <begin position="1786"/>
        <end position="1807"/>
    </location>
</feature>
<dbReference type="InterPro" id="IPR011990">
    <property type="entry name" value="TPR-like_helical_dom_sf"/>
</dbReference>
<feature type="compositionally biased region" description="Polar residues" evidence="2">
    <location>
        <begin position="1180"/>
        <end position="1191"/>
    </location>
</feature>
<feature type="transmembrane region" description="Helical" evidence="3">
    <location>
        <begin position="127"/>
        <end position="152"/>
    </location>
</feature>
<feature type="transmembrane region" description="Helical" evidence="3">
    <location>
        <begin position="572"/>
        <end position="597"/>
    </location>
</feature>
<feature type="transmembrane region" description="Helical" evidence="3">
    <location>
        <begin position="56"/>
        <end position="79"/>
    </location>
</feature>
<sequence>MCYPILKFFFYVFGFFFGLPLLPFHLYVKLVFPLIASPNIWQDPQKKTSHCVLAPFRYFLSLIALGFLFLWNILFFIIWKDDLRNPAFITLSVVIPVLSLIGLGAHERFFRLGFLFYEDHFVDLIKSLFDSLIVDPFALIGLLLITCTLIHIPALLKTRKKCIEDKKTLRGYIIALAFLAIARIITYPIQLILLITYIRLPSYRLNCKVEIDYLQDDIDITRRIAIRILFAWSAFLFLIFVDLIPFVLSTLIWCTFYRISTVIQETKLYIERKDYSKDEVKGYKDAVLTHELFHFDWILLKNSLYVLLDIPFLILFFITSLFFWRTYFFWKDLSKSRRSGDRRLDILVHFFFGILDLLILPMLIVCLMIPMHYPFYKARLKEHWQKYKESREAYPIRWSSRLYHYQVLENFILLLLDLPAFLCLVFMIINPVRLRHTIKEMKKDNELLDNLIIVYQNFGMIFVDFFALICLIVIGCTVYRTFPLYGSIRAMKRHRKNPNDPIKLKWDKNPWFFNRRGIWHLLIFRQFLNIIIDIGTVFSFIFVCVTLWRLLPLKRDYEINKRKHIFEKRSMRYLIFTQTGHLIFDLFFIIISLPAWFTWRTKSFYWHYRYATTNNKRRLYALREIALVPIDLCCFLMSIACFFSLRHNLLKEKWKETKDSYPRKRLPDSNEPNLTEWHEWEYEIKFRIAQCFLLVLLDLVLLICSLVTCCLLIRISPFIKQFSAMKKNFRKRQFNYKPIKIKKSNKAYPFTNDMSENILAFVNKIQEKANEHVQRLQNMKMTVERNYANAMKEQREKEAKEFYEKQIHEKEIEIAELRENLIKEGIETNEIEKQIQEKKEEWKKELKSKMETKTKELEENFNEEQAKKKKKKSQNNSDDDDNDDDDDEKKKITLNNSSTTSSSSSSDSDTDSLDVKEKEKEKEKEIEIEIDKGLPPPPPPKNGLPPIFVQDKLTKERLIFEQERNLMKQKKIDEEKIKKLVKEELNKNLLSKYDFDLQFFKIRKILETKQNTIKNTKFKIRIKLFVEDLYLRICGDLNKKINNQEYEFLLSIIGEILGEDLKITEIKPNIDFETFFEEFVPIAKRSKTKMLMLAKRLGYDEQFIPNLYVLYNINKNDISEKINTVFKQIYLASVNSSPSNKFGEIIKIWFSIFAQENNFWSILQLIDDPRTKETLDFSAGSKTGGKTTNNLGEEGDERGKAGGAQQSSELQQGAGDLTLDQFLKFMKYLTILRSDKSLMILECFGYDQILYRRQKLPNLIERGELKPEIKVSFTKIVECGVNEQYMAPPLLFKRFLPKLATDATAIPFEKLFRRMAGNNAEYDKFDRRNRKSFAQILQVLAGLNPDLFYSQLSTYADIFNFETDRLKFGNKRSYHVLAPKVQKSWVMNHQETECLKEIFSRYANFRNRMKIHKILYQWVFCEPSAGITPQFWRQDLKFSKFKDKFKDNPERLKYCLIKHGYDLETLKLLDYETRLRKVKKLKRASKEFFGYGYLKEAMQWGHIAIVNILSLLRRNDPAELEEYIKYYHIRIKYLRKCGRYNDVLTEIFQVLKLPFKSKTIRLELIYELGLNYYEMKDYKSAVKYFKKVAKKRQFADRKNEIVEMVKKCKDALFESKVAKLCRDGKDDMDQYDDETSLLSLTFFARLILKEFLFTLGAILGILFVPIILLGYLLYPIHKYFVFRMKPQQFYKFSKYTTYSMMCASPYYNDYEGRKVFWYSLSKSNSRNFTLLRMPLFFFLLLLEILILLINEISVLLALPSIFYCLTTTLLAPIWSRRFLKSKPGSLFWRLVLSASLLCQIAAFPGLIALQGLIPAIPFIAQLESNVAIPLTIILALLVINSWPILVAHLIKYNRIYRPSYALKFIIYFSVNLVKSIIFGETFIQKVYKRILETVTYKLFLKLNLWISSLVLLIVYLVWSSVPVLIGLAISQLADAQWLIYLAVPFSALLLYSGYNVIEKSWSQEPDFLDKSLKTGSWLKVIEFDLRLILSDRKVIQIQSNQLILHLSQGYPSPMGYWETCCCCFPLLEMATQNPKHLSVQALIGYIDSKELDAEKDLQNIQLFDLSIDPWYNKIENKNHSLTLGTTIKFHHINDFLKSFIQISGYDANNLKISYPKIKLDNNPFWKYKLASWRKNQQDNEKIFVKKKRPIRKGYYKRF</sequence>
<dbReference type="InterPro" id="IPR019734">
    <property type="entry name" value="TPR_rpt"/>
</dbReference>
<keyword evidence="3" id="KW-0472">Membrane</keyword>
<comment type="caution">
    <text evidence="4">The sequence shown here is derived from an EMBL/GenBank/DDBJ whole genome shotgun (WGS) entry which is preliminary data.</text>
</comment>
<feature type="transmembrane region" description="Helical" evidence="3">
    <location>
        <begin position="304"/>
        <end position="325"/>
    </location>
</feature>
<reference evidence="4" key="1">
    <citation type="submission" date="2022-08" db="EMBL/GenBank/DDBJ databases">
        <title>Novel sulphate-reducing endosymbionts in the free-living metamonad Anaeramoeba.</title>
        <authorList>
            <person name="Jerlstrom-Hultqvist J."/>
            <person name="Cepicka I."/>
            <person name="Gallot-Lavallee L."/>
            <person name="Salas-Leiva D."/>
            <person name="Curtis B.A."/>
            <person name="Zahonova K."/>
            <person name="Pipaliya S."/>
            <person name="Dacks J."/>
            <person name="Roger A.J."/>
        </authorList>
    </citation>
    <scope>NUCLEOTIDE SEQUENCE</scope>
    <source>
        <strain evidence="4">Busselton2</strain>
    </source>
</reference>
<evidence type="ECO:0000256" key="2">
    <source>
        <dbReference type="SAM" id="MobiDB-lite"/>
    </source>
</evidence>
<evidence type="ECO:0000313" key="5">
    <source>
        <dbReference type="Proteomes" id="UP001146793"/>
    </source>
</evidence>
<feature type="transmembrane region" description="Helical" evidence="3">
    <location>
        <begin position="1730"/>
        <end position="1749"/>
    </location>
</feature>
<feature type="transmembrane region" description="Helical" evidence="3">
    <location>
        <begin position="1862"/>
        <end position="1884"/>
    </location>
</feature>
<feature type="compositionally biased region" description="Low complexity" evidence="2">
    <location>
        <begin position="897"/>
        <end position="907"/>
    </location>
</feature>
<dbReference type="SUPFAM" id="SSF48452">
    <property type="entry name" value="TPR-like"/>
    <property type="match status" value="1"/>
</dbReference>
<accession>A0AAV7YHD4</accession>
<feature type="compositionally biased region" description="Acidic residues" evidence="2">
    <location>
        <begin position="877"/>
        <end position="887"/>
    </location>
</feature>
<feature type="transmembrane region" description="Helical" evidence="3">
    <location>
        <begin position="1651"/>
        <end position="1674"/>
    </location>
</feature>
<feature type="compositionally biased region" description="Basic and acidic residues" evidence="2">
    <location>
        <begin position="913"/>
        <end position="932"/>
    </location>
</feature>
<feature type="transmembrane region" description="Helical" evidence="3">
    <location>
        <begin position="1827"/>
        <end position="1850"/>
    </location>
</feature>
<dbReference type="PANTHER" id="PTHR36812">
    <property type="entry name" value="NEUROFILAMENT TRIPLET M PROTEIN-LIKE PROTEIN"/>
    <property type="match status" value="1"/>
</dbReference>
<feature type="repeat" description="TPR" evidence="1">
    <location>
        <begin position="1562"/>
        <end position="1595"/>
    </location>
</feature>
<feature type="transmembrane region" description="Helical" evidence="3">
    <location>
        <begin position="346"/>
        <end position="371"/>
    </location>
</feature>
<feature type="region of interest" description="Disordered" evidence="2">
    <location>
        <begin position="1176"/>
        <end position="1209"/>
    </location>
</feature>
<feature type="transmembrane region" description="Helical" evidence="3">
    <location>
        <begin position="12"/>
        <end position="35"/>
    </location>
</feature>
<feature type="transmembrane region" description="Helical" evidence="3">
    <location>
        <begin position="691"/>
        <end position="715"/>
    </location>
</feature>
<dbReference type="PANTHER" id="PTHR36812:SF9">
    <property type="entry name" value="MYB-LIKE PROTEIN X ISOFORM X1"/>
    <property type="match status" value="1"/>
</dbReference>
<dbReference type="EMBL" id="JANTQA010000063">
    <property type="protein sequence ID" value="KAJ3427450.1"/>
    <property type="molecule type" value="Genomic_DNA"/>
</dbReference>
<keyword evidence="1" id="KW-0802">TPR repeat</keyword>
<feature type="transmembrane region" description="Helical" evidence="3">
    <location>
        <begin position="1904"/>
        <end position="1925"/>
    </location>
</feature>
<dbReference type="Gene3D" id="1.25.40.10">
    <property type="entry name" value="Tetratricopeptide repeat domain"/>
    <property type="match status" value="1"/>
</dbReference>
<keyword evidence="3" id="KW-0812">Transmembrane</keyword>
<dbReference type="Proteomes" id="UP001146793">
    <property type="component" value="Unassembled WGS sequence"/>
</dbReference>
<organism evidence="4 5">
    <name type="scientific">Anaeramoeba flamelloides</name>
    <dbReference type="NCBI Taxonomy" id="1746091"/>
    <lineage>
        <taxon>Eukaryota</taxon>
        <taxon>Metamonada</taxon>
        <taxon>Anaeramoebidae</taxon>
        <taxon>Anaeramoeba</taxon>
    </lineage>
</organism>
<feature type="transmembrane region" description="Helical" evidence="3">
    <location>
        <begin position="625"/>
        <end position="645"/>
    </location>
</feature>
<proteinExistence type="predicted"/>
<evidence type="ECO:0000256" key="1">
    <source>
        <dbReference type="PROSITE-ProRule" id="PRU00339"/>
    </source>
</evidence>
<feature type="transmembrane region" description="Helical" evidence="3">
    <location>
        <begin position="85"/>
        <end position="106"/>
    </location>
</feature>
<feature type="transmembrane region" description="Helical" evidence="3">
    <location>
        <begin position="1937"/>
        <end position="1954"/>
    </location>
</feature>
<gene>
    <name evidence="4" type="ORF">M0812_27036</name>
</gene>